<evidence type="ECO:0000256" key="1">
    <source>
        <dbReference type="SAM" id="MobiDB-lite"/>
    </source>
</evidence>
<feature type="compositionally biased region" description="Polar residues" evidence="1">
    <location>
        <begin position="478"/>
        <end position="487"/>
    </location>
</feature>
<feature type="compositionally biased region" description="Basic and acidic residues" evidence="1">
    <location>
        <begin position="903"/>
        <end position="913"/>
    </location>
</feature>
<protein>
    <submittedName>
        <fullName evidence="2">Uncharacterized protein</fullName>
    </submittedName>
</protein>
<keyword evidence="3" id="KW-1185">Reference proteome</keyword>
<accession>A0A836BTI2</accession>
<feature type="region of interest" description="Disordered" evidence="1">
    <location>
        <begin position="453"/>
        <end position="639"/>
    </location>
</feature>
<dbReference type="OrthoDB" id="10651928at2759"/>
<feature type="compositionally biased region" description="Basic and acidic residues" evidence="1">
    <location>
        <begin position="1075"/>
        <end position="1095"/>
    </location>
</feature>
<organism evidence="2 3">
    <name type="scientific">Edaphochlamys debaryana</name>
    <dbReference type="NCBI Taxonomy" id="47281"/>
    <lineage>
        <taxon>Eukaryota</taxon>
        <taxon>Viridiplantae</taxon>
        <taxon>Chlorophyta</taxon>
        <taxon>core chlorophytes</taxon>
        <taxon>Chlorophyceae</taxon>
        <taxon>CS clade</taxon>
        <taxon>Chlamydomonadales</taxon>
        <taxon>Chlamydomonadales incertae sedis</taxon>
        <taxon>Edaphochlamys</taxon>
    </lineage>
</organism>
<feature type="compositionally biased region" description="Gly residues" evidence="1">
    <location>
        <begin position="533"/>
        <end position="544"/>
    </location>
</feature>
<evidence type="ECO:0000313" key="2">
    <source>
        <dbReference type="EMBL" id="KAG2486898.1"/>
    </source>
</evidence>
<feature type="compositionally biased region" description="Gly residues" evidence="1">
    <location>
        <begin position="860"/>
        <end position="873"/>
    </location>
</feature>
<dbReference type="AlphaFoldDB" id="A0A836BTI2"/>
<feature type="region of interest" description="Disordered" evidence="1">
    <location>
        <begin position="799"/>
        <end position="1095"/>
    </location>
</feature>
<feature type="region of interest" description="Disordered" evidence="1">
    <location>
        <begin position="349"/>
        <end position="386"/>
    </location>
</feature>
<feature type="compositionally biased region" description="Polar residues" evidence="1">
    <location>
        <begin position="621"/>
        <end position="632"/>
    </location>
</feature>
<evidence type="ECO:0000313" key="3">
    <source>
        <dbReference type="Proteomes" id="UP000612055"/>
    </source>
</evidence>
<feature type="compositionally biased region" description="Gly residues" evidence="1">
    <location>
        <begin position="234"/>
        <end position="243"/>
    </location>
</feature>
<gene>
    <name evidence="2" type="ORF">HYH03_014398</name>
</gene>
<dbReference type="EMBL" id="JAEHOE010000104">
    <property type="protein sequence ID" value="KAG2486898.1"/>
    <property type="molecule type" value="Genomic_DNA"/>
</dbReference>
<dbReference type="Proteomes" id="UP000612055">
    <property type="component" value="Unassembled WGS sequence"/>
</dbReference>
<feature type="compositionally biased region" description="Low complexity" evidence="1">
    <location>
        <begin position="584"/>
        <end position="602"/>
    </location>
</feature>
<feature type="region of interest" description="Disordered" evidence="1">
    <location>
        <begin position="222"/>
        <end position="318"/>
    </location>
</feature>
<feature type="compositionally biased region" description="Gly residues" evidence="1">
    <location>
        <begin position="961"/>
        <end position="971"/>
    </location>
</feature>
<comment type="caution">
    <text evidence="2">The sequence shown here is derived from an EMBL/GenBank/DDBJ whole genome shotgun (WGS) entry which is preliminary data.</text>
</comment>
<feature type="compositionally biased region" description="Polar residues" evidence="1">
    <location>
        <begin position="566"/>
        <end position="577"/>
    </location>
</feature>
<proteinExistence type="predicted"/>
<reference evidence="2" key="1">
    <citation type="journal article" date="2020" name="bioRxiv">
        <title>Comparative genomics of Chlamydomonas.</title>
        <authorList>
            <person name="Craig R.J."/>
            <person name="Hasan A.R."/>
            <person name="Ness R.W."/>
            <person name="Keightley P.D."/>
        </authorList>
    </citation>
    <scope>NUCLEOTIDE SEQUENCE</scope>
    <source>
        <strain evidence="2">CCAP 11/70</strain>
    </source>
</reference>
<sequence length="1114" mass="111366">MAHGRPFDEREKVLASLLKEHHAHDEVDDVLRDARARHHNSMHFMQQATRAVQSKQSLVRLQYDRGRAEAAGPEGEDTASLCGTSTLDLRRQQVPKSISIKPVPRFGSLLTPGVVSAQAPVLPGALTSPGAGGLLSAPDPEGPLSPVSQPLPGASTAPGEPEGGCVVARGLQASSISGAGADEGPSSSGPASRTGDGSGSAKWVSPLAARLAAREAYDGGCGDADTGDGVEAPGIGGGRGGSSTGPTGRSGRSTPAQERSHTPVGRPSSFAEAPSFGPRLGLPEGVEMPARPGSRSGAAADSGRDAPTPTAPQRRSTFLDAVPAGASAAAAAAGAVAPARNHLFTQLVESSDSRTGGGAPFSDLAAPPLPPQPPGSHRRRRASAECDERTAAAWLAGVTPAEAEHVGGRQRRLSAQPLAGDLSRWSGQAAPGGCGPEGELSVMRSGQSFTTQHRAFGAPPLPTAQSQPPAPQYLQLPRPQQATMPVTQFQQMQDCRRQQLQPPPQLHQPCPGQAPSPTHRPVAPPSLQPDGGPVSGGGSAGGQGLRPTPLSSAPRCRRLSLPYATSPRSSGPASLTLPSPPWAGSPASPCASASALESLRSPPLSPSPLASPVPRLVGNSGPDSQGLGQSTDGAAGGSCDGFGGSAGNGAGSGVLEVFDRFSRIVHVPLKSAPLPGQEWNYAVSADARRPHTPASPTAAAAAAASAAAASEAAANASTASAASAAAGGFGSGGPTFGRGYSIHVLTSMAAHAGPTPPHHRHDSAALPASPSHANTYSHAPRATYDPGAIIRGQSYDSAGVRHGAGNHHGSLTAEAQLSPSSAGRWRGQGRVDGSTGRAAGDSSDGVLEGSSSNYLLGAEGVDGGSGSGSGGAAEDGEEDAWEAAGRCGSAGAGGPGPPSRPQLDLHGHLEREMSGAATSAAHADAGRCPASVGTAPGPPLPPQAYASCPLPRQPPPRLAVPGGGWGTGVGVGSTPELRSPLSAGPDSGTGGSGTGTGVLARLSAQRPASRERHAQRLPSQAHRPTPAHAGHGPAGPQRSLLSAGPQGLRSNASGGGAVEAWGLGATQHGGSPVRESCRTREAPGEGAAREDEEARNSVALKIKKALSFLRRGDD</sequence>
<name>A0A836BTI2_9CHLO</name>
<feature type="compositionally biased region" description="Low complexity" evidence="1">
    <location>
        <begin position="244"/>
        <end position="255"/>
    </location>
</feature>
<feature type="compositionally biased region" description="Gly residues" evidence="1">
    <location>
        <begin position="987"/>
        <end position="996"/>
    </location>
</feature>
<feature type="region of interest" description="Disordered" evidence="1">
    <location>
        <begin position="751"/>
        <end position="784"/>
    </location>
</feature>
<feature type="region of interest" description="Disordered" evidence="1">
    <location>
        <begin position="130"/>
        <end position="202"/>
    </location>
</feature>